<evidence type="ECO:0000259" key="2">
    <source>
        <dbReference type="PROSITE" id="PS50175"/>
    </source>
</evidence>
<feature type="domain" description="Peptidase A2" evidence="2">
    <location>
        <begin position="33"/>
        <end position="110"/>
    </location>
</feature>
<dbReference type="Proteomes" id="UP001208689">
    <property type="component" value="Chromosome"/>
</dbReference>
<dbReference type="Gene3D" id="2.40.70.10">
    <property type="entry name" value="Acid Proteases"/>
    <property type="match status" value="1"/>
</dbReference>
<accession>A0ABY6HMX0</accession>
<proteinExistence type="predicted"/>
<dbReference type="PROSITE" id="PS50175">
    <property type="entry name" value="ASP_PROT_RETROV"/>
    <property type="match status" value="1"/>
</dbReference>
<evidence type="ECO:0000313" key="3">
    <source>
        <dbReference type="EMBL" id="UYP43924.1"/>
    </source>
</evidence>
<dbReference type="SUPFAM" id="SSF50630">
    <property type="entry name" value="Acid proteases"/>
    <property type="match status" value="1"/>
</dbReference>
<sequence>MEWQYSKKYYTDPEALFGEGFLTPLFEDDWRKFNFKIDTGADVTVVPKNIGDFFSKKINPSSSLNIKGSNNTTKTYPASYFSFSLDKAKEITIKSAFVRDDDLILLGRDVLNHFILHADGPAKIFKMYTEPSIDSDSGV</sequence>
<name>A0ABY6HMX0_9ARCH</name>
<dbReference type="InterPro" id="IPR021109">
    <property type="entry name" value="Peptidase_aspartic_dom_sf"/>
</dbReference>
<protein>
    <recommendedName>
        <fullName evidence="2">Peptidase A2 domain-containing protein</fullName>
    </recommendedName>
</protein>
<reference evidence="3" key="1">
    <citation type="submission" date="2022-09" db="EMBL/GenBank/DDBJ databases">
        <title>Actin cytoskeleton and complex cell architecture in an #Asgard archaeon.</title>
        <authorList>
            <person name="Ponce Toledo R.I."/>
            <person name="Schleper C."/>
            <person name="Rodrigues Oliveira T."/>
            <person name="Wollweber F."/>
            <person name="Xu J."/>
            <person name="Rittmann S."/>
            <person name="Klingl A."/>
            <person name="Pilhofer M."/>
        </authorList>
    </citation>
    <scope>NUCLEOTIDE SEQUENCE</scope>
    <source>
        <strain evidence="3">B-35</strain>
    </source>
</reference>
<organism evidence="3 4">
    <name type="scientific">Candidatus Lokiarchaeum ossiferum</name>
    <dbReference type="NCBI Taxonomy" id="2951803"/>
    <lineage>
        <taxon>Archaea</taxon>
        <taxon>Promethearchaeati</taxon>
        <taxon>Promethearchaeota</taxon>
        <taxon>Promethearchaeia</taxon>
        <taxon>Promethearchaeales</taxon>
        <taxon>Promethearchaeaceae</taxon>
        <taxon>Candidatus Lokiarchaeum</taxon>
    </lineage>
</organism>
<evidence type="ECO:0000256" key="1">
    <source>
        <dbReference type="ARBA" id="ARBA00022801"/>
    </source>
</evidence>
<keyword evidence="4" id="KW-1185">Reference proteome</keyword>
<gene>
    <name evidence="3" type="ORF">NEF87_000209</name>
</gene>
<dbReference type="InterPro" id="IPR001995">
    <property type="entry name" value="Peptidase_A2_cat"/>
</dbReference>
<evidence type="ECO:0000313" key="4">
    <source>
        <dbReference type="Proteomes" id="UP001208689"/>
    </source>
</evidence>
<dbReference type="EMBL" id="CP104013">
    <property type="protein sequence ID" value="UYP43924.1"/>
    <property type="molecule type" value="Genomic_DNA"/>
</dbReference>
<keyword evidence="1" id="KW-0378">Hydrolase</keyword>